<proteinExistence type="inferred from homology"/>
<dbReference type="PANTHER" id="PTHR43157:SF31">
    <property type="entry name" value="PHOSPHATIDYLINOSITOL-GLYCAN BIOSYNTHESIS CLASS F PROTEIN"/>
    <property type="match status" value="1"/>
</dbReference>
<sequence>YVKLRTRWCISKVCLLGKTAIVTGANTGIGYETALEFAKRGARVILGCRNEAKAIEARDKIIKETSNQNVVVKRIDFSSLKSVRHFAKDVEENEERLDILVNNAGVGMARDALTEDGLQFLMQVNYYGPFLLTILLIDKLKKSSPSRIVNVSSLLASFAKLDVDNPNIYGGPYYYNSTKLCNILFSIHLAKILEKHNVTVYSVHPGAVRTEIYRVFRGIYKTIVEFLKAVCFKTPEEGAQTVIHTAIHQGIEQYTGRIFDECRVVKTYANARDPYLPDRLWNRTVELLKCEEDIKNM</sequence>
<protein>
    <recommendedName>
        <fullName evidence="5">Retinol dehydrogenase 11</fullName>
    </recommendedName>
</protein>
<evidence type="ECO:0000313" key="3">
    <source>
        <dbReference type="EMBL" id="KAJ8933510.1"/>
    </source>
</evidence>
<accession>A0AAV8X416</accession>
<comment type="caution">
    <text evidence="3">The sequence shown here is derived from an EMBL/GenBank/DDBJ whole genome shotgun (WGS) entry which is preliminary data.</text>
</comment>
<evidence type="ECO:0000256" key="2">
    <source>
        <dbReference type="RuleBase" id="RU000363"/>
    </source>
</evidence>
<dbReference type="PRINTS" id="PR00080">
    <property type="entry name" value="SDRFAMILY"/>
</dbReference>
<dbReference type="AlphaFoldDB" id="A0AAV8X416"/>
<feature type="non-terminal residue" evidence="3">
    <location>
        <position position="1"/>
    </location>
</feature>
<keyword evidence="4" id="KW-1185">Reference proteome</keyword>
<reference evidence="3" key="1">
    <citation type="journal article" date="2023" name="Insect Mol. Biol.">
        <title>Genome sequencing provides insights into the evolution of gene families encoding plant cell wall-degrading enzymes in longhorned beetles.</title>
        <authorList>
            <person name="Shin N.R."/>
            <person name="Okamura Y."/>
            <person name="Kirsch R."/>
            <person name="Pauchet Y."/>
        </authorList>
    </citation>
    <scope>NUCLEOTIDE SEQUENCE</scope>
    <source>
        <strain evidence="3">AMC_N1</strain>
    </source>
</reference>
<gene>
    <name evidence="3" type="ORF">NQ318_003402</name>
</gene>
<dbReference type="Gene3D" id="3.40.50.720">
    <property type="entry name" value="NAD(P)-binding Rossmann-like Domain"/>
    <property type="match status" value="1"/>
</dbReference>
<dbReference type="CDD" id="cd05327">
    <property type="entry name" value="retinol-DH_like_SDR_c_like"/>
    <property type="match status" value="1"/>
</dbReference>
<dbReference type="InterPro" id="IPR036291">
    <property type="entry name" value="NAD(P)-bd_dom_sf"/>
</dbReference>
<dbReference type="PRINTS" id="PR00081">
    <property type="entry name" value="GDHRDH"/>
</dbReference>
<dbReference type="InterPro" id="IPR002347">
    <property type="entry name" value="SDR_fam"/>
</dbReference>
<keyword evidence="1" id="KW-0560">Oxidoreductase</keyword>
<dbReference type="GO" id="GO:0016491">
    <property type="term" value="F:oxidoreductase activity"/>
    <property type="evidence" value="ECO:0007669"/>
    <property type="project" value="UniProtKB-KW"/>
</dbReference>
<name>A0AAV8X416_9CUCU</name>
<evidence type="ECO:0008006" key="5">
    <source>
        <dbReference type="Google" id="ProtNLM"/>
    </source>
</evidence>
<comment type="similarity">
    <text evidence="2">Belongs to the short-chain dehydrogenases/reductases (SDR) family.</text>
</comment>
<evidence type="ECO:0000256" key="1">
    <source>
        <dbReference type="ARBA" id="ARBA00023002"/>
    </source>
</evidence>
<dbReference type="SUPFAM" id="SSF51735">
    <property type="entry name" value="NAD(P)-binding Rossmann-fold domains"/>
    <property type="match status" value="1"/>
</dbReference>
<organism evidence="3 4">
    <name type="scientific">Aromia moschata</name>
    <dbReference type="NCBI Taxonomy" id="1265417"/>
    <lineage>
        <taxon>Eukaryota</taxon>
        <taxon>Metazoa</taxon>
        <taxon>Ecdysozoa</taxon>
        <taxon>Arthropoda</taxon>
        <taxon>Hexapoda</taxon>
        <taxon>Insecta</taxon>
        <taxon>Pterygota</taxon>
        <taxon>Neoptera</taxon>
        <taxon>Endopterygota</taxon>
        <taxon>Coleoptera</taxon>
        <taxon>Polyphaga</taxon>
        <taxon>Cucujiformia</taxon>
        <taxon>Chrysomeloidea</taxon>
        <taxon>Cerambycidae</taxon>
        <taxon>Cerambycinae</taxon>
        <taxon>Callichromatini</taxon>
        <taxon>Aromia</taxon>
    </lineage>
</organism>
<dbReference type="EMBL" id="JAPWTK010001211">
    <property type="protein sequence ID" value="KAJ8933510.1"/>
    <property type="molecule type" value="Genomic_DNA"/>
</dbReference>
<dbReference type="PANTHER" id="PTHR43157">
    <property type="entry name" value="PHOSPHATIDYLINOSITOL-GLYCAN BIOSYNTHESIS CLASS F PROTEIN-RELATED"/>
    <property type="match status" value="1"/>
</dbReference>
<dbReference type="Proteomes" id="UP001162162">
    <property type="component" value="Unassembled WGS sequence"/>
</dbReference>
<evidence type="ECO:0000313" key="4">
    <source>
        <dbReference type="Proteomes" id="UP001162162"/>
    </source>
</evidence>
<dbReference type="Pfam" id="PF00106">
    <property type="entry name" value="adh_short"/>
    <property type="match status" value="1"/>
</dbReference>